<dbReference type="Pfam" id="PF16930">
    <property type="entry name" value="Porin_5"/>
    <property type="match status" value="1"/>
</dbReference>
<comment type="caution">
    <text evidence="3">The sequence shown here is derived from an EMBL/GenBank/DDBJ whole genome shotgun (WGS) entry which is preliminary data.</text>
</comment>
<dbReference type="SUPFAM" id="SSF56925">
    <property type="entry name" value="OMPA-like"/>
    <property type="match status" value="1"/>
</dbReference>
<dbReference type="RefSeq" id="WP_136386192.1">
    <property type="nucleotide sequence ID" value="NZ_SSOD01000015.1"/>
</dbReference>
<proteinExistence type="predicted"/>
<dbReference type="InterPro" id="IPR032638">
    <property type="entry name" value="Porin_5"/>
</dbReference>
<evidence type="ECO:0000256" key="1">
    <source>
        <dbReference type="ARBA" id="ARBA00004442"/>
    </source>
</evidence>
<evidence type="ECO:0008006" key="5">
    <source>
        <dbReference type="Google" id="ProtNLM"/>
    </source>
</evidence>
<dbReference type="AlphaFoldDB" id="A0A4S4AHB8"/>
<dbReference type="InterPro" id="IPR011250">
    <property type="entry name" value="OMP/PagP_B-barrel"/>
</dbReference>
<accession>A0A4S4AHB8</accession>
<organism evidence="3 4">
    <name type="scientific">Pseudothauera rhizosphaerae</name>
    <dbReference type="NCBI Taxonomy" id="2565932"/>
    <lineage>
        <taxon>Bacteria</taxon>
        <taxon>Pseudomonadati</taxon>
        <taxon>Pseudomonadota</taxon>
        <taxon>Betaproteobacteria</taxon>
        <taxon>Rhodocyclales</taxon>
        <taxon>Zoogloeaceae</taxon>
        <taxon>Pseudothauera</taxon>
    </lineage>
</organism>
<feature type="chain" id="PRO_5020746809" description="Porin" evidence="2">
    <location>
        <begin position="34"/>
        <end position="571"/>
    </location>
</feature>
<feature type="signal peptide" evidence="2">
    <location>
        <begin position="1"/>
        <end position="33"/>
    </location>
</feature>
<dbReference type="Proteomes" id="UP000307956">
    <property type="component" value="Unassembled WGS sequence"/>
</dbReference>
<evidence type="ECO:0000256" key="2">
    <source>
        <dbReference type="SAM" id="SignalP"/>
    </source>
</evidence>
<protein>
    <recommendedName>
        <fullName evidence="5">Porin</fullName>
    </recommendedName>
</protein>
<comment type="subcellular location">
    <subcellularLocation>
        <location evidence="1">Cell outer membrane</location>
    </subcellularLocation>
</comment>
<keyword evidence="4" id="KW-1185">Reference proteome</keyword>
<reference evidence="3 4" key="1">
    <citation type="submission" date="2019-04" db="EMBL/GenBank/DDBJ databases">
        <title>Azoarcus rhizosphaerae sp. nov. isolated from rhizosphere of Ficus religiosa.</title>
        <authorList>
            <person name="Lin S.-Y."/>
            <person name="Hameed A."/>
            <person name="Hsu Y.-H."/>
            <person name="Young C.-C."/>
        </authorList>
    </citation>
    <scope>NUCLEOTIDE SEQUENCE [LARGE SCALE GENOMIC DNA]</scope>
    <source>
        <strain evidence="3 4">CC-YHH848</strain>
    </source>
</reference>
<evidence type="ECO:0000313" key="3">
    <source>
        <dbReference type="EMBL" id="THF58678.1"/>
    </source>
</evidence>
<dbReference type="EMBL" id="SSOD01000015">
    <property type="protein sequence ID" value="THF58678.1"/>
    <property type="molecule type" value="Genomic_DNA"/>
</dbReference>
<keyword evidence="2" id="KW-0732">Signal</keyword>
<name>A0A4S4AHB8_9RHOO</name>
<sequence length="571" mass="63221">MKTAGLNKAPGRFARTALAGAVGLALLAGNAQAQEAPEQESMLVKLIRSLIDSGALKPEAGQLLLEEALREGPRAPVVQTQPGDVRVPYIPQTVRDQIREEVKAEVMATAKNERWAAPEAVPEWTQRIKVEGDVRVRNESRMYSSRNSTIEVDWSKINEGSGYDVNGNTNLRLPPLRNTRQDRENVWRVRARLGIVANLSETFDAGVRLATGNDDSPVSATQTLGGGLKKKDVWLDQAWVAWEPMDILRFVGGRFDNPYWSTETLFSNDLNFDGVALQYSDTFVDDRLSVFATLGVTPLEYSSDSFPSTSQDKDKSRNKWLNGVQVGAEWALADNHRLRGALAYYDFQRISGEVSEPCALYSGADHCSTDWSRPAFMQKGNTLMLLRNIALDPTNPANTPMPQYVGLASEFELLDVNLRYTMPAFGGYGLRLDGNWIKNLAYDPKKMWKRSAGGIVNNLSTEAGATPTVSDIESGDTAYQAQATFGVLQMKKPGDWNAMLGYRRIEPDALPDGYNDSTFHLGGTNSKGYYLGASYMFDQNAWLTGRWIAAKEIYGPPLSIDVFQLEVNAKF</sequence>
<dbReference type="OrthoDB" id="5372286at2"/>
<evidence type="ECO:0000313" key="4">
    <source>
        <dbReference type="Proteomes" id="UP000307956"/>
    </source>
</evidence>
<gene>
    <name evidence="3" type="ORF">E6O51_16955</name>
</gene>
<dbReference type="GO" id="GO:0009279">
    <property type="term" value="C:cell outer membrane"/>
    <property type="evidence" value="ECO:0007669"/>
    <property type="project" value="UniProtKB-SubCell"/>
</dbReference>